<dbReference type="InterPro" id="IPR028468">
    <property type="entry name" value="Smc1_ABC"/>
</dbReference>
<gene>
    <name evidence="14" type="ORF">EIN_359840</name>
</gene>
<name>A0A0A1UBA5_ENTIV</name>
<dbReference type="PIRSF" id="PIRSF005719">
    <property type="entry name" value="SMC"/>
    <property type="match status" value="1"/>
</dbReference>
<keyword evidence="4" id="KW-0158">Chromosome</keyword>
<feature type="region of interest" description="Disordered" evidence="12">
    <location>
        <begin position="265"/>
        <end position="306"/>
    </location>
</feature>
<dbReference type="SMART" id="SM00968">
    <property type="entry name" value="SMC_hinge"/>
    <property type="match status" value="1"/>
</dbReference>
<keyword evidence="15" id="KW-1185">Reference proteome</keyword>
<evidence type="ECO:0000313" key="15">
    <source>
        <dbReference type="Proteomes" id="UP000014680"/>
    </source>
</evidence>
<accession>A0A0A1UBA5</accession>
<dbReference type="GO" id="GO:0003677">
    <property type="term" value="F:DNA binding"/>
    <property type="evidence" value="ECO:0007669"/>
    <property type="project" value="TreeGrafter"/>
</dbReference>
<sequence>MWRIEQLNLSDFKSYKGIHSIPQFHNFQAVIGPNGAGKSNLMDAISFVLGVRVGFLRGSNLKDLIHDDPTMDTPPTRASVELKLRHNTGDEKIYKRTVMVSGSSEYRIDNKVVTEKEYQSQLRDINIDVKARNFLVFQGDVSQVASKSGKELTKMIESICGSDELSKEYDDLKLKKEKAEEQTMTCFQKKKGMNAEKRQYKAMKEEAEKYQTLEDEMAEKKKELMLVDIRNYKKGMAKYKNEMEEKNESLEGLITEKTGKEMHFEKSAENVRNKENEEHSKRDELRKLKGERENMKPMEGRTQAKRKILYEKLKKAEKEMKEVEKRNAEEKERIAKLENEKAEMEKLMKDVEHTDNVMMTEKQKKTFEKMNEAYLSRCGEKERRKDELILSITRDEEVVKELGNVEDVKVLKEKIEAIQTQIGKYDESIEKEKEEQKSDEEELEKMRGALQEKNANLERVSHALKETDETMSELRMSLKENQHEILMNETMDNLKRLFSKVYGQVNELYTANNKRQSDTISLAIGKYNKAVVVEDTQTAIECLKYCKEQRTKIVLTFLCLKELRSKDFYELDDNLKSLGASFVYNNIKFSDKYDSVFRFVLNNTLIVDTLKTARKIAFNQRYKHMFRIVTSIGSVVEKNSLMVGGSQQKKRTKKNAKKAQEEYNELSAKKIELEEEMAQLQSVKETNLEDFQLRINGHKHRIEMLEKRKSEVEADREKSESEVKKYELKSKGKDVKEVKKRILSNKDEMNSIEKDILEQQTAIFKELNEELGIENVYLMCSNKSVQEREKKRFTLEQNIKVIDEKIRIEQEKDTKQTIEDQKKEVEKIQQEINEKIEKVENELKEKIRRNEELVLEKSGELAQIVRDEEKLKGEMSEKKKEFEEVENQIRQTQKDQSHLQSMYGKLQAGLDETVRSARMEQIELPIVGKGDSKSDSKSPDKSSKEGTQNTLQMMEIVTQSTTYAETEFDFSSIEKIKVRNMEEYNAVRTEMTEEIAKLEAKINGLTPNMKAIDQFNGIVDKLKDINDDFEEVRKEAKNASDLFNEVKLKRTKMFMEAFDHISSAIDPIYKELTKSSKHPLGGTAFLSLENTEEPYLSGLKYNAMPPFKRFHDLEQLSGGEKTIAALALLFAIQSFYPSPFFILDEIDAALDVQNVLQVAKYIQKKCNDVQFLVISLKDTLYERADALVGVARDLEKKTSVIYTLDLKDYEF</sequence>
<dbReference type="GO" id="GO:0016887">
    <property type="term" value="F:ATP hydrolysis activity"/>
    <property type="evidence" value="ECO:0007669"/>
    <property type="project" value="InterPro"/>
</dbReference>
<evidence type="ECO:0000256" key="9">
    <source>
        <dbReference type="ARBA" id="ARBA00023306"/>
    </source>
</evidence>
<comment type="similarity">
    <text evidence="3">Belongs to the SMC family. SMC1 subfamily.</text>
</comment>
<dbReference type="PANTHER" id="PTHR18937">
    <property type="entry name" value="STRUCTURAL MAINTENANCE OF CHROMOSOMES SMC FAMILY MEMBER"/>
    <property type="match status" value="1"/>
</dbReference>
<feature type="coiled-coil region" evidence="11">
    <location>
        <begin position="808"/>
        <end position="902"/>
    </location>
</feature>
<evidence type="ECO:0000256" key="10">
    <source>
        <dbReference type="PIRNR" id="PIRNR005719"/>
    </source>
</evidence>
<dbReference type="Proteomes" id="UP000014680">
    <property type="component" value="Unassembled WGS sequence"/>
</dbReference>
<dbReference type="RefSeq" id="XP_004257662.1">
    <property type="nucleotide sequence ID" value="XM_004257614.1"/>
</dbReference>
<dbReference type="InterPro" id="IPR036277">
    <property type="entry name" value="SMC_hinge_sf"/>
</dbReference>
<dbReference type="InterPro" id="IPR003395">
    <property type="entry name" value="RecF/RecN/SMC_N"/>
</dbReference>
<feature type="coiled-coil region" evidence="11">
    <location>
        <begin position="415"/>
        <end position="484"/>
    </location>
</feature>
<comment type="subcellular location">
    <subcellularLocation>
        <location evidence="2">Chromosome</location>
    </subcellularLocation>
    <subcellularLocation>
        <location evidence="1 10">Nucleus</location>
    </subcellularLocation>
</comment>
<evidence type="ECO:0000256" key="5">
    <source>
        <dbReference type="ARBA" id="ARBA00022618"/>
    </source>
</evidence>
<evidence type="ECO:0000256" key="1">
    <source>
        <dbReference type="ARBA" id="ARBA00004123"/>
    </source>
</evidence>
<feature type="domain" description="SMC hinge" evidence="13">
    <location>
        <begin position="499"/>
        <end position="617"/>
    </location>
</feature>
<keyword evidence="9" id="KW-0131">Cell cycle</keyword>
<proteinExistence type="inferred from homology"/>
<dbReference type="CDD" id="cd03275">
    <property type="entry name" value="ABC_SMC1_euk"/>
    <property type="match status" value="1"/>
</dbReference>
<keyword evidence="5" id="KW-0132">Cell division</keyword>
<organism evidence="14 15">
    <name type="scientific">Entamoeba invadens IP1</name>
    <dbReference type="NCBI Taxonomy" id="370355"/>
    <lineage>
        <taxon>Eukaryota</taxon>
        <taxon>Amoebozoa</taxon>
        <taxon>Evosea</taxon>
        <taxon>Archamoebae</taxon>
        <taxon>Mastigamoebida</taxon>
        <taxon>Entamoebidae</taxon>
        <taxon>Entamoeba</taxon>
    </lineage>
</organism>
<evidence type="ECO:0000256" key="11">
    <source>
        <dbReference type="SAM" id="Coils"/>
    </source>
</evidence>
<evidence type="ECO:0000256" key="8">
    <source>
        <dbReference type="ARBA" id="ARBA00023242"/>
    </source>
</evidence>
<dbReference type="GeneID" id="14889922"/>
<keyword evidence="6" id="KW-0498">Mitosis</keyword>
<dbReference type="SUPFAM" id="SSF75553">
    <property type="entry name" value="Smc hinge domain"/>
    <property type="match status" value="1"/>
</dbReference>
<evidence type="ECO:0000256" key="12">
    <source>
        <dbReference type="SAM" id="MobiDB-lite"/>
    </source>
</evidence>
<keyword evidence="7 11" id="KW-0175">Coiled coil</keyword>
<dbReference type="GO" id="GO:0008278">
    <property type="term" value="C:cohesin complex"/>
    <property type="evidence" value="ECO:0007669"/>
    <property type="project" value="InterPro"/>
</dbReference>
<dbReference type="EMBL" id="KB206483">
    <property type="protein sequence ID" value="ELP90891.1"/>
    <property type="molecule type" value="Genomic_DNA"/>
</dbReference>
<dbReference type="InterPro" id="IPR010935">
    <property type="entry name" value="SMC_hinge"/>
</dbReference>
<feature type="region of interest" description="Disordered" evidence="12">
    <location>
        <begin position="923"/>
        <end position="950"/>
    </location>
</feature>
<keyword evidence="8 10" id="KW-0539">Nucleus</keyword>
<dbReference type="GO" id="GO:0007062">
    <property type="term" value="P:sister chromatid cohesion"/>
    <property type="evidence" value="ECO:0007669"/>
    <property type="project" value="InterPro"/>
</dbReference>
<protein>
    <recommendedName>
        <fullName evidence="10">Structural maintenance of chromosomes protein</fullName>
    </recommendedName>
</protein>
<dbReference type="Pfam" id="PF02463">
    <property type="entry name" value="SMC_N"/>
    <property type="match status" value="1"/>
</dbReference>
<dbReference type="Pfam" id="PF06470">
    <property type="entry name" value="SMC_hinge"/>
    <property type="match status" value="1"/>
</dbReference>
<feature type="coiled-coil region" evidence="11">
    <location>
        <begin position="981"/>
        <end position="1042"/>
    </location>
</feature>
<evidence type="ECO:0000256" key="6">
    <source>
        <dbReference type="ARBA" id="ARBA00022776"/>
    </source>
</evidence>
<evidence type="ECO:0000313" key="14">
    <source>
        <dbReference type="EMBL" id="ELP90891.1"/>
    </source>
</evidence>
<feature type="coiled-coil region" evidence="11">
    <location>
        <begin position="649"/>
        <end position="755"/>
    </location>
</feature>
<dbReference type="GO" id="GO:0005524">
    <property type="term" value="F:ATP binding"/>
    <property type="evidence" value="ECO:0007669"/>
    <property type="project" value="InterPro"/>
</dbReference>
<dbReference type="Gene3D" id="1.20.1060.20">
    <property type="match status" value="1"/>
</dbReference>
<evidence type="ECO:0000259" key="13">
    <source>
        <dbReference type="SMART" id="SM00968"/>
    </source>
</evidence>
<dbReference type="SUPFAM" id="SSF52540">
    <property type="entry name" value="P-loop containing nucleoside triphosphate hydrolases"/>
    <property type="match status" value="2"/>
</dbReference>
<reference evidence="14 15" key="1">
    <citation type="submission" date="2012-10" db="EMBL/GenBank/DDBJ databases">
        <authorList>
            <person name="Zafar N."/>
            <person name="Inman J."/>
            <person name="Hall N."/>
            <person name="Lorenzi H."/>
            <person name="Caler E."/>
        </authorList>
    </citation>
    <scope>NUCLEOTIDE SEQUENCE [LARGE SCALE GENOMIC DNA]</scope>
    <source>
        <strain evidence="14 15">IP1</strain>
    </source>
</reference>
<evidence type="ECO:0000256" key="4">
    <source>
        <dbReference type="ARBA" id="ARBA00022454"/>
    </source>
</evidence>
<evidence type="ECO:0000256" key="3">
    <source>
        <dbReference type="ARBA" id="ARBA00005597"/>
    </source>
</evidence>
<evidence type="ECO:0000256" key="7">
    <source>
        <dbReference type="ARBA" id="ARBA00023054"/>
    </source>
</evidence>
<dbReference type="KEGG" id="eiv:EIN_359840"/>
<dbReference type="OrthoDB" id="5575062at2759"/>
<dbReference type="VEuPathDB" id="AmoebaDB:EIN_359840"/>
<dbReference type="GO" id="GO:0005634">
    <property type="term" value="C:nucleus"/>
    <property type="evidence" value="ECO:0007669"/>
    <property type="project" value="UniProtKB-SubCell"/>
</dbReference>
<dbReference type="Gene3D" id="3.40.50.300">
    <property type="entry name" value="P-loop containing nucleotide triphosphate hydrolases"/>
    <property type="match status" value="2"/>
</dbReference>
<dbReference type="InterPro" id="IPR027417">
    <property type="entry name" value="P-loop_NTPase"/>
</dbReference>
<dbReference type="OMA" id="KHMDFQR"/>
<dbReference type="PANTHER" id="PTHR18937:SF12">
    <property type="entry name" value="STRUCTURAL MAINTENANCE OF CHROMOSOMES PROTEIN"/>
    <property type="match status" value="1"/>
</dbReference>
<dbReference type="AlphaFoldDB" id="A0A0A1UBA5"/>
<feature type="compositionally biased region" description="Basic and acidic residues" evidence="12">
    <location>
        <begin position="930"/>
        <end position="944"/>
    </location>
</feature>
<feature type="compositionally biased region" description="Basic and acidic residues" evidence="12">
    <location>
        <begin position="265"/>
        <end position="299"/>
    </location>
</feature>
<dbReference type="Gene3D" id="3.30.70.1620">
    <property type="match status" value="1"/>
</dbReference>
<dbReference type="InterPro" id="IPR024704">
    <property type="entry name" value="SMC"/>
</dbReference>
<evidence type="ECO:0000256" key="2">
    <source>
        <dbReference type="ARBA" id="ARBA00004286"/>
    </source>
</evidence>
<dbReference type="GO" id="GO:0051301">
    <property type="term" value="P:cell division"/>
    <property type="evidence" value="ECO:0007669"/>
    <property type="project" value="UniProtKB-KW"/>
</dbReference>